<evidence type="ECO:0000313" key="3">
    <source>
        <dbReference type="Proteomes" id="UP001161064"/>
    </source>
</evidence>
<evidence type="ECO:0000259" key="1">
    <source>
        <dbReference type="PROSITE" id="PS51725"/>
    </source>
</evidence>
<dbReference type="EMBL" id="BPFZ01000009">
    <property type="protein sequence ID" value="GIU67378.1"/>
    <property type="molecule type" value="Genomic_DNA"/>
</dbReference>
<accession>A0ABQ4PWI8</accession>
<dbReference type="Pfam" id="PF03992">
    <property type="entry name" value="ABM"/>
    <property type="match status" value="1"/>
</dbReference>
<dbReference type="RefSeq" id="WP_284360256.1">
    <property type="nucleotide sequence ID" value="NZ_BPFZ01000009.1"/>
</dbReference>
<dbReference type="SUPFAM" id="SSF54909">
    <property type="entry name" value="Dimeric alpha+beta barrel"/>
    <property type="match status" value="1"/>
</dbReference>
<organism evidence="2 3">
    <name type="scientific">Candidatus Phycosocius spiralis</name>
    <dbReference type="NCBI Taxonomy" id="2815099"/>
    <lineage>
        <taxon>Bacteria</taxon>
        <taxon>Pseudomonadati</taxon>
        <taxon>Pseudomonadota</taxon>
        <taxon>Alphaproteobacteria</taxon>
        <taxon>Caulobacterales</taxon>
        <taxon>Caulobacterales incertae sedis</taxon>
        <taxon>Candidatus Phycosocius</taxon>
    </lineage>
</organism>
<gene>
    <name evidence="2" type="ORF">PsB1_1532</name>
</gene>
<dbReference type="Proteomes" id="UP001161064">
    <property type="component" value="Unassembled WGS sequence"/>
</dbReference>
<proteinExistence type="predicted"/>
<dbReference type="PANTHER" id="PTHR33336">
    <property type="entry name" value="QUINOL MONOOXYGENASE YGIN-RELATED"/>
    <property type="match status" value="1"/>
</dbReference>
<feature type="domain" description="ABM" evidence="1">
    <location>
        <begin position="2"/>
        <end position="96"/>
    </location>
</feature>
<sequence length="96" mass="10560">MIGIYAHFTIQPGKQAEFEALMTEFVTKVKATEPGATVYQLCKSALAEDDYFMLELYADQAAFDAHAKTEHMAALGGKIGHFLAHPPKIMRGPAIF</sequence>
<comment type="caution">
    <text evidence="2">The sequence shown here is derived from an EMBL/GenBank/DDBJ whole genome shotgun (WGS) entry which is preliminary data.</text>
</comment>
<dbReference type="Gene3D" id="3.30.70.100">
    <property type="match status" value="1"/>
</dbReference>
<dbReference type="PANTHER" id="PTHR33336:SF3">
    <property type="entry name" value="ABM DOMAIN-CONTAINING PROTEIN"/>
    <property type="match status" value="1"/>
</dbReference>
<reference evidence="2" key="1">
    <citation type="submission" date="2021-05" db="EMBL/GenBank/DDBJ databases">
        <authorList>
            <person name="Tanabe Y."/>
        </authorList>
    </citation>
    <scope>NUCLEOTIDE SEQUENCE</scope>
    <source>
        <strain evidence="2">BOTRYCO-1</strain>
    </source>
</reference>
<name>A0ABQ4PWI8_9PROT</name>
<dbReference type="InterPro" id="IPR007138">
    <property type="entry name" value="ABM_dom"/>
</dbReference>
<reference evidence="2" key="2">
    <citation type="journal article" date="2023" name="ISME Commun">
        <title>Characterization of a bloom-associated alphaproteobacterial lineage, 'Candidatus Phycosocius': insights into freshwater algal-bacterial interactions.</title>
        <authorList>
            <person name="Tanabe Y."/>
            <person name="Yamaguchi H."/>
            <person name="Yoshida M."/>
            <person name="Kai A."/>
            <person name="Okazaki Y."/>
        </authorList>
    </citation>
    <scope>NUCLEOTIDE SEQUENCE</scope>
    <source>
        <strain evidence="2">BOTRYCO-1</strain>
    </source>
</reference>
<dbReference type="PROSITE" id="PS51725">
    <property type="entry name" value="ABM"/>
    <property type="match status" value="1"/>
</dbReference>
<evidence type="ECO:0000313" key="2">
    <source>
        <dbReference type="EMBL" id="GIU67378.1"/>
    </source>
</evidence>
<dbReference type="InterPro" id="IPR050744">
    <property type="entry name" value="AI-2_Isomerase_LsrG"/>
</dbReference>
<dbReference type="InterPro" id="IPR011008">
    <property type="entry name" value="Dimeric_a/b-barrel"/>
</dbReference>
<keyword evidence="3" id="KW-1185">Reference proteome</keyword>
<protein>
    <recommendedName>
        <fullName evidence="1">ABM domain-containing protein</fullName>
    </recommendedName>
</protein>